<gene>
    <name evidence="5" type="ORF">NAEGRDRAFT_53061</name>
</gene>
<feature type="region of interest" description="Disordered" evidence="3">
    <location>
        <begin position="1"/>
        <end position="23"/>
    </location>
</feature>
<dbReference type="PROSITE" id="PS50009">
    <property type="entry name" value="RASGEF_CAT"/>
    <property type="match status" value="1"/>
</dbReference>
<name>D2VXM7_NAEGR</name>
<feature type="domain" description="Ras-GEF" evidence="4">
    <location>
        <begin position="484"/>
        <end position="759"/>
    </location>
</feature>
<evidence type="ECO:0000256" key="1">
    <source>
        <dbReference type="ARBA" id="ARBA00022658"/>
    </source>
</evidence>
<evidence type="ECO:0000256" key="3">
    <source>
        <dbReference type="SAM" id="MobiDB-lite"/>
    </source>
</evidence>
<dbReference type="PANTHER" id="PTHR23113:SF99">
    <property type="entry name" value="RASGEF DOMAIN-CONTAINING PROTEIN"/>
    <property type="match status" value="1"/>
</dbReference>
<reference evidence="5 6" key="1">
    <citation type="journal article" date="2010" name="Cell">
        <title>The genome of Naegleria gruberi illuminates early eukaryotic versatility.</title>
        <authorList>
            <person name="Fritz-Laylin L.K."/>
            <person name="Prochnik S.E."/>
            <person name="Ginger M.L."/>
            <person name="Dacks J.B."/>
            <person name="Carpenter M.L."/>
            <person name="Field M.C."/>
            <person name="Kuo A."/>
            <person name="Paredez A."/>
            <person name="Chapman J."/>
            <person name="Pham J."/>
            <person name="Shu S."/>
            <person name="Neupane R."/>
            <person name="Cipriano M."/>
            <person name="Mancuso J."/>
            <person name="Tu H."/>
            <person name="Salamov A."/>
            <person name="Lindquist E."/>
            <person name="Shapiro H."/>
            <person name="Lucas S."/>
            <person name="Grigoriev I.V."/>
            <person name="Cande W.Z."/>
            <person name="Fulton C."/>
            <person name="Rokhsar D.S."/>
            <person name="Dawson S.C."/>
        </authorList>
    </citation>
    <scope>NUCLEOTIDE SEQUENCE [LARGE SCALE GENOMIC DNA]</scope>
    <source>
        <strain evidence="5 6">NEG-M</strain>
    </source>
</reference>
<dbReference type="KEGG" id="ngr:NAEGRDRAFT_53061"/>
<dbReference type="Pfam" id="PF00617">
    <property type="entry name" value="RasGEF"/>
    <property type="match status" value="1"/>
</dbReference>
<feature type="compositionally biased region" description="Polar residues" evidence="3">
    <location>
        <begin position="41"/>
        <end position="61"/>
    </location>
</feature>
<dbReference type="RefSeq" id="XP_002671213.1">
    <property type="nucleotide sequence ID" value="XM_002671167.1"/>
</dbReference>
<sequence length="834" mass="95898">MAQVETLDSCSSIQEPIVPESQQETCLISADNDSKLEESQVHLSEISTSSSPSVHQQPENPNSSLFELSNYFGIGHLLDETQEYSYETCQFTSCSQQCHEFLFKFHHGLLSSKPNSLMIDFDWEDHIDVVSVILQLVNQSEEKSIDMASTQLKAKIYVKCAESTVDLQINAISGIPLTSWIGKLVLPIVKFSHLPSTLSNLKEFVPLSEELSEEMKMVFFSSYPSLFRQYFNHFPSVNDQKNANMVLSDFLIGLLWIGCLNIEKSNEISSRVRTVMQRSIGCLQYWISNYGFCFDVLSSNFVKSSLQQIEELLNKIEKNEWKDELSGVLKLISEDSLNQHAFPLSFNDWSEYLSNKRKELGLDEEEEENAEEETQEADEEEEYTQVEEEGEDEDEEEEEEEVDVSEMFNKLSSFILSQHDLQATEIPEVFANQEEILLANLPNDIDSVYSIVLDIMRKSNPEKASFFEELAQPDLYLHFIMQWSPLEIAKQLTNYEFTNHFEQCKTHDFFSTGALSNNQSNLDQMIDRFNWMSLWIVYTILRQESLENRVKIIGYFVQVMFFTLSLQNYQNTMCIISAFHNSCISKLATAWKEVSELRDQTNAFTYHQFLEGVNDLLSLQKKFFKLKYHIIQNIETSLENNEEGTQFSCIPYVGVWLGEISSIETYYNDFVSPPTHLKQHHSHISNSNTTLHTHQYPHHYLFNYEKKRLITKPLKEIQTFQKLSLHTENENISLFKSVPLLLHVLSTNEMIKALPLDPSNSSNSPSSNGPTNESALSVNSQHSDLSPALSNISLSSNGSGFFQGQSTVMLKSVTNSEYMKKIFREMTKEILQKE</sequence>
<feature type="compositionally biased region" description="Acidic residues" evidence="3">
    <location>
        <begin position="362"/>
        <end position="401"/>
    </location>
</feature>
<evidence type="ECO:0000256" key="2">
    <source>
        <dbReference type="PROSITE-ProRule" id="PRU00168"/>
    </source>
</evidence>
<dbReference type="InterPro" id="IPR023578">
    <property type="entry name" value="Ras_GEF_dom_sf"/>
</dbReference>
<dbReference type="GeneID" id="8858313"/>
<keyword evidence="1 2" id="KW-0344">Guanine-nucleotide releasing factor</keyword>
<keyword evidence="6" id="KW-1185">Reference proteome</keyword>
<feature type="region of interest" description="Disordered" evidence="3">
    <location>
        <begin position="360"/>
        <end position="401"/>
    </location>
</feature>
<dbReference type="SUPFAM" id="SSF48366">
    <property type="entry name" value="Ras GEF"/>
    <property type="match status" value="1"/>
</dbReference>
<feature type="compositionally biased region" description="Low complexity" evidence="3">
    <location>
        <begin position="758"/>
        <end position="768"/>
    </location>
</feature>
<organism evidence="6">
    <name type="scientific">Naegleria gruberi</name>
    <name type="common">Amoeba</name>
    <dbReference type="NCBI Taxonomy" id="5762"/>
    <lineage>
        <taxon>Eukaryota</taxon>
        <taxon>Discoba</taxon>
        <taxon>Heterolobosea</taxon>
        <taxon>Tetramitia</taxon>
        <taxon>Eutetramitia</taxon>
        <taxon>Vahlkampfiidae</taxon>
        <taxon>Naegleria</taxon>
    </lineage>
</organism>
<dbReference type="OrthoDB" id="28357at2759"/>
<evidence type="ECO:0000259" key="4">
    <source>
        <dbReference type="PROSITE" id="PS50009"/>
    </source>
</evidence>
<dbReference type="OMA" id="QLTNYEF"/>
<dbReference type="VEuPathDB" id="AmoebaDB:NAEGRDRAFT_53061"/>
<dbReference type="SMART" id="SM00147">
    <property type="entry name" value="RasGEF"/>
    <property type="match status" value="1"/>
</dbReference>
<dbReference type="EMBL" id="GG738907">
    <property type="protein sequence ID" value="EFC38469.1"/>
    <property type="molecule type" value="Genomic_DNA"/>
</dbReference>
<dbReference type="InterPro" id="IPR001895">
    <property type="entry name" value="RASGEF_cat_dom"/>
</dbReference>
<dbReference type="GO" id="GO:0007264">
    <property type="term" value="P:small GTPase-mediated signal transduction"/>
    <property type="evidence" value="ECO:0007669"/>
    <property type="project" value="InterPro"/>
</dbReference>
<evidence type="ECO:0000313" key="5">
    <source>
        <dbReference type="EMBL" id="EFC38469.1"/>
    </source>
</evidence>
<dbReference type="eggNOG" id="KOG3417">
    <property type="taxonomic scope" value="Eukaryota"/>
</dbReference>
<proteinExistence type="predicted"/>
<feature type="compositionally biased region" description="Polar residues" evidence="3">
    <location>
        <begin position="769"/>
        <end position="782"/>
    </location>
</feature>
<dbReference type="PANTHER" id="PTHR23113">
    <property type="entry name" value="GUANINE NUCLEOTIDE EXCHANGE FACTOR"/>
    <property type="match status" value="1"/>
</dbReference>
<feature type="region of interest" description="Disordered" evidence="3">
    <location>
        <begin position="756"/>
        <end position="782"/>
    </location>
</feature>
<dbReference type="InParanoid" id="D2VXM7"/>
<dbReference type="GO" id="GO:0005085">
    <property type="term" value="F:guanyl-nucleotide exchange factor activity"/>
    <property type="evidence" value="ECO:0007669"/>
    <property type="project" value="UniProtKB-KW"/>
</dbReference>
<dbReference type="Gene3D" id="1.10.840.10">
    <property type="entry name" value="Ras guanine-nucleotide exchange factors catalytic domain"/>
    <property type="match status" value="1"/>
</dbReference>
<accession>D2VXM7</accession>
<dbReference type="InterPro" id="IPR008937">
    <property type="entry name" value="Ras-like_GEF"/>
</dbReference>
<dbReference type="Proteomes" id="UP000006671">
    <property type="component" value="Unassembled WGS sequence"/>
</dbReference>
<dbReference type="InterPro" id="IPR036964">
    <property type="entry name" value="RASGEF_cat_dom_sf"/>
</dbReference>
<evidence type="ECO:0000313" key="6">
    <source>
        <dbReference type="Proteomes" id="UP000006671"/>
    </source>
</evidence>
<protein>
    <submittedName>
        <fullName evidence="5">RasGEF domain-containing protein</fullName>
    </submittedName>
</protein>
<dbReference type="STRING" id="5762.D2VXM7"/>
<dbReference type="AlphaFoldDB" id="D2VXM7"/>
<feature type="region of interest" description="Disordered" evidence="3">
    <location>
        <begin position="36"/>
        <end position="61"/>
    </location>
</feature>